<name>A0A502KZ86_9GAMM</name>
<dbReference type="Pfam" id="PF08241">
    <property type="entry name" value="Methyltransf_11"/>
    <property type="match status" value="1"/>
</dbReference>
<gene>
    <name evidence="2" type="ORF">EPA86_07885</name>
</gene>
<dbReference type="EMBL" id="SAWY01000018">
    <property type="protein sequence ID" value="TPH15879.1"/>
    <property type="molecule type" value="Genomic_DNA"/>
</dbReference>
<proteinExistence type="predicted"/>
<dbReference type="CDD" id="cd02440">
    <property type="entry name" value="AdoMet_MTases"/>
    <property type="match status" value="1"/>
</dbReference>
<dbReference type="InterPro" id="IPR013216">
    <property type="entry name" value="Methyltransf_11"/>
</dbReference>
<comment type="caution">
    <text evidence="2">The sequence shown here is derived from an EMBL/GenBank/DDBJ whole genome shotgun (WGS) entry which is preliminary data.</text>
</comment>
<evidence type="ECO:0000259" key="1">
    <source>
        <dbReference type="Pfam" id="PF08241"/>
    </source>
</evidence>
<keyword evidence="2" id="KW-0489">Methyltransferase</keyword>
<sequence length="254" mass="29047">MKPALAFRQPHYPNSWEQLPNGDIILAAIEEQLQPWWQKFFGYHLAKIGALSKQVNTSECKISNHFSCTTKIGGGDIVADIDDLPLQEHSVDVCLLSHALEFSLDPHHVIREANRVLIPNGYLVITGFNPLSLAGLNKLIPYRRKSMPWNERFFHPVRVKDWLHLMGFEILADQRCIHSVLVGQLNDNVVAKYWQNFAEKCLTSLGSVYVIVAKKRVLPLTPIKPKWKIRTEFNPVKAPSMPVPERKVVKRQTK</sequence>
<evidence type="ECO:0000313" key="2">
    <source>
        <dbReference type="EMBL" id="TPH15879.1"/>
    </source>
</evidence>
<keyword evidence="3" id="KW-1185">Reference proteome</keyword>
<dbReference type="RefSeq" id="WP_140602890.1">
    <property type="nucleotide sequence ID" value="NZ_SAWY01000018.1"/>
</dbReference>
<accession>A0A502KZ86</accession>
<reference evidence="2 3" key="1">
    <citation type="submission" date="2019-01" db="EMBL/GenBank/DDBJ databases">
        <title>Litorilituus lipolytica sp. nov., isolated from intertidal sand of the Yellow Sea in China.</title>
        <authorList>
            <person name="Liu A."/>
        </authorList>
    </citation>
    <scope>NUCLEOTIDE SEQUENCE [LARGE SCALE GENOMIC DNA]</scope>
    <source>
        <strain evidence="2 3">RZ04</strain>
    </source>
</reference>
<organism evidence="2 3">
    <name type="scientific">Litorilituus lipolyticus</name>
    <dbReference type="NCBI Taxonomy" id="2491017"/>
    <lineage>
        <taxon>Bacteria</taxon>
        <taxon>Pseudomonadati</taxon>
        <taxon>Pseudomonadota</taxon>
        <taxon>Gammaproteobacteria</taxon>
        <taxon>Alteromonadales</taxon>
        <taxon>Colwelliaceae</taxon>
        <taxon>Litorilituus</taxon>
    </lineage>
</organism>
<dbReference type="OrthoDB" id="6191410at2"/>
<feature type="domain" description="Methyltransferase type 11" evidence="1">
    <location>
        <begin position="77"/>
        <end position="125"/>
    </location>
</feature>
<dbReference type="Proteomes" id="UP000315303">
    <property type="component" value="Unassembled WGS sequence"/>
</dbReference>
<keyword evidence="2" id="KW-0808">Transferase</keyword>
<dbReference type="AlphaFoldDB" id="A0A502KZ86"/>
<dbReference type="SUPFAM" id="SSF53335">
    <property type="entry name" value="S-adenosyl-L-methionine-dependent methyltransferases"/>
    <property type="match status" value="1"/>
</dbReference>
<protein>
    <submittedName>
        <fullName evidence="2">Class I SAM-dependent methyltransferase</fullName>
    </submittedName>
</protein>
<dbReference type="GO" id="GO:0032259">
    <property type="term" value="P:methylation"/>
    <property type="evidence" value="ECO:0007669"/>
    <property type="project" value="UniProtKB-KW"/>
</dbReference>
<dbReference type="GO" id="GO:0008757">
    <property type="term" value="F:S-adenosylmethionine-dependent methyltransferase activity"/>
    <property type="evidence" value="ECO:0007669"/>
    <property type="project" value="InterPro"/>
</dbReference>
<dbReference type="Gene3D" id="3.40.50.150">
    <property type="entry name" value="Vaccinia Virus protein VP39"/>
    <property type="match status" value="1"/>
</dbReference>
<dbReference type="InterPro" id="IPR029063">
    <property type="entry name" value="SAM-dependent_MTases_sf"/>
</dbReference>
<evidence type="ECO:0000313" key="3">
    <source>
        <dbReference type="Proteomes" id="UP000315303"/>
    </source>
</evidence>